<evidence type="ECO:0000313" key="18">
    <source>
        <dbReference type="Proteomes" id="UP000269883"/>
    </source>
</evidence>
<dbReference type="PROSITE" id="PS50113">
    <property type="entry name" value="PAC"/>
    <property type="match status" value="4"/>
</dbReference>
<dbReference type="SUPFAM" id="SSF55874">
    <property type="entry name" value="ATPase domain of HSP90 chaperone/DNA topoisomerase II/histidine kinase"/>
    <property type="match status" value="1"/>
</dbReference>
<dbReference type="FunFam" id="3.30.565.10:FF:000010">
    <property type="entry name" value="Sensor histidine kinase RcsC"/>
    <property type="match status" value="1"/>
</dbReference>
<dbReference type="PRINTS" id="PR00344">
    <property type="entry name" value="BCTRLSENSOR"/>
</dbReference>
<dbReference type="SMART" id="SM00086">
    <property type="entry name" value="PAC"/>
    <property type="match status" value="5"/>
</dbReference>
<dbReference type="PROSITE" id="PS50109">
    <property type="entry name" value="HIS_KIN"/>
    <property type="match status" value="1"/>
</dbReference>
<dbReference type="Gene3D" id="3.30.450.20">
    <property type="entry name" value="PAS domain"/>
    <property type="match status" value="5"/>
</dbReference>
<feature type="domain" description="Histidine kinase" evidence="13">
    <location>
        <begin position="735"/>
        <end position="958"/>
    </location>
</feature>
<feature type="domain" description="PAS" evidence="15">
    <location>
        <begin position="73"/>
        <end position="136"/>
    </location>
</feature>
<dbReference type="Pfam" id="PF00072">
    <property type="entry name" value="Response_reg"/>
    <property type="match status" value="1"/>
</dbReference>
<dbReference type="CDD" id="cd17546">
    <property type="entry name" value="REC_hyHK_CKI1_RcsC-like"/>
    <property type="match status" value="1"/>
</dbReference>
<dbReference type="InterPro" id="IPR001610">
    <property type="entry name" value="PAC"/>
</dbReference>
<feature type="coiled-coil region" evidence="12">
    <location>
        <begin position="314"/>
        <end position="341"/>
    </location>
</feature>
<evidence type="ECO:0000256" key="9">
    <source>
        <dbReference type="ARBA" id="ARBA00064003"/>
    </source>
</evidence>
<proteinExistence type="predicted"/>
<dbReference type="PANTHER" id="PTHR45339">
    <property type="entry name" value="HYBRID SIGNAL TRANSDUCTION HISTIDINE KINASE J"/>
    <property type="match status" value="1"/>
</dbReference>
<evidence type="ECO:0000256" key="1">
    <source>
        <dbReference type="ARBA" id="ARBA00000085"/>
    </source>
</evidence>
<comment type="catalytic activity">
    <reaction evidence="1">
        <text>ATP + protein L-histidine = ADP + protein N-phospho-L-histidine.</text>
        <dbReference type="EC" id="2.7.13.3"/>
    </reaction>
</comment>
<feature type="domain" description="PAS" evidence="15">
    <location>
        <begin position="199"/>
        <end position="271"/>
    </location>
</feature>
<evidence type="ECO:0000256" key="8">
    <source>
        <dbReference type="ARBA" id="ARBA00023012"/>
    </source>
</evidence>
<dbReference type="SMART" id="SM00448">
    <property type="entry name" value="REC"/>
    <property type="match status" value="1"/>
</dbReference>
<organism evidence="17 18">
    <name type="scientific">Desulfovibrio ferrophilus</name>
    <dbReference type="NCBI Taxonomy" id="241368"/>
    <lineage>
        <taxon>Bacteria</taxon>
        <taxon>Pseudomonadati</taxon>
        <taxon>Thermodesulfobacteriota</taxon>
        <taxon>Desulfovibrionia</taxon>
        <taxon>Desulfovibrionales</taxon>
        <taxon>Desulfovibrionaceae</taxon>
        <taxon>Desulfovibrio</taxon>
    </lineage>
</organism>
<evidence type="ECO:0000259" key="16">
    <source>
        <dbReference type="PROSITE" id="PS50113"/>
    </source>
</evidence>
<evidence type="ECO:0000256" key="3">
    <source>
        <dbReference type="ARBA" id="ARBA00022553"/>
    </source>
</evidence>
<dbReference type="CDD" id="cd16922">
    <property type="entry name" value="HATPase_EvgS-ArcB-TorS-like"/>
    <property type="match status" value="1"/>
</dbReference>
<dbReference type="SUPFAM" id="SSF55785">
    <property type="entry name" value="PYP-like sensor domain (PAS domain)"/>
    <property type="match status" value="5"/>
</dbReference>
<dbReference type="SMART" id="SM00387">
    <property type="entry name" value="HATPase_c"/>
    <property type="match status" value="1"/>
</dbReference>
<dbReference type="Gene3D" id="3.30.565.10">
    <property type="entry name" value="Histidine kinase-like ATPase, C-terminal domain"/>
    <property type="match status" value="1"/>
</dbReference>
<keyword evidence="5" id="KW-0547">Nucleotide-binding</keyword>
<evidence type="ECO:0000259" key="13">
    <source>
        <dbReference type="PROSITE" id="PS50109"/>
    </source>
</evidence>
<dbReference type="SUPFAM" id="SSF47384">
    <property type="entry name" value="Homodimeric domain of signal transducing histidine kinase"/>
    <property type="match status" value="1"/>
</dbReference>
<dbReference type="EC" id="2.7.13.3" evidence="2"/>
<feature type="domain" description="PAS" evidence="15">
    <location>
        <begin position="588"/>
        <end position="660"/>
    </location>
</feature>
<dbReference type="Proteomes" id="UP000269883">
    <property type="component" value="Chromosome"/>
</dbReference>
<dbReference type="PANTHER" id="PTHR45339:SF3">
    <property type="entry name" value="HISTIDINE KINASE"/>
    <property type="match status" value="1"/>
</dbReference>
<dbReference type="InterPro" id="IPR004358">
    <property type="entry name" value="Sig_transdc_His_kin-like_C"/>
</dbReference>
<dbReference type="GO" id="GO:0005524">
    <property type="term" value="F:ATP binding"/>
    <property type="evidence" value="ECO:0007669"/>
    <property type="project" value="UniProtKB-KW"/>
</dbReference>
<dbReference type="Pfam" id="PF08448">
    <property type="entry name" value="PAS_4"/>
    <property type="match status" value="1"/>
</dbReference>
<dbReference type="GO" id="GO:0006355">
    <property type="term" value="P:regulation of DNA-templated transcription"/>
    <property type="evidence" value="ECO:0007669"/>
    <property type="project" value="InterPro"/>
</dbReference>
<name>A0A2Z6B2C8_9BACT</name>
<evidence type="ECO:0000256" key="7">
    <source>
        <dbReference type="ARBA" id="ARBA00022840"/>
    </source>
</evidence>
<sequence length="1098" mass="124626">MLFPIPAFSCFSLFPAKASYATFFVHIITYRWRTMSNTTKKTEKQLQQELDALRDQVSALQAQVHHLESQGNDEAYFEHLFKNAPLGYQSLNAEGRFLEVNQAWLDVMGYTRDEVVGQWFGSFMTPKSQQLARERFPCFKEAGEVHGVEFEMIRKNGRIITMSFEGRIGHNPDGTFRQTHCIMHDVTVEAQSRKDLQESERKYRLLAENTADIIWTTDNRNRYTYVSPSVTRILGFAPEEALGRPIIGTLTLPSAREVQKAFQLQKAAMEQGDLEFTTRMEIEHYHKNGSTVWFEVLAKPQLDENGNRIGWLGISRDIRDRKKAEDALKRSEERFRRLFEDAALGILVVDEDTAIIDSNKAASNILGYSHEELVTMRTESMIHPEDMKVISPQEVLRQSMIRDSLTLERRYQHKDGSYVPIQINVKLIPESNHRLVMFQDITESKQAKAELEEFRLLLTAMTDNMMDMLWAKDTKGIYLFANKAMREGLLHCDDIPPLGKTDVFFALRQREMGEQHTFGELCFDSDEVVLKANKPGRFVEDGLVQGKYLALDVQKSPLHDREGNLIGTVGTGRDITAKLEQEQALTKSRQELQLTLDATNDSIWSYDIRANVIHTSPKILDILGYSEGEIEPEACLEDTNLHPEDLEPRDRKLWNYIQGSIPEYVSEFRLRSKDGFWRWIYSRGSIVERDDNGAPLRIIGAHTDITELKRVQEDLQLAKETAENATKAKSEFLANMSHELRTPLNGIFGMLQLIQTTELDAEQTEYVNTGLATGRSLMAIINDVLDFSKMEAGLVDIAHDSFNLHASLDMVMNNFTVQARGKGLHMELHIGDDVPARLIGDEGRLRQILFNLVGNAVKFTESGRVDVYLQTLPYTRKDEGLRLLFSIEDTGIGIPEDQMLRIFEAFTQADGAYTRRFSGTGLGLGIVRKLISHMDGALSVESEVGQGTCMHFVLPFGRLQTPQKTEHPALIPEQMSRLRILLVEDEMVNQMAAQVFLSRHGHHVTCASNGRLALEQLDKTQYDCVLMDVQMPEMDGLTATRTIRQSNKPYKNIPIIAMTAHAMNKDKNVFLAAGMNGYIAKPVDLRELEAVLAALTAS</sequence>
<keyword evidence="18" id="KW-1185">Reference proteome</keyword>
<feature type="domain" description="PAC" evidence="16">
    <location>
        <begin position="278"/>
        <end position="330"/>
    </location>
</feature>
<dbReference type="PROSITE" id="PS50110">
    <property type="entry name" value="RESPONSE_REGULATORY"/>
    <property type="match status" value="1"/>
</dbReference>
<dbReference type="InterPro" id="IPR036890">
    <property type="entry name" value="HATPase_C_sf"/>
</dbReference>
<dbReference type="InterPro" id="IPR005467">
    <property type="entry name" value="His_kinase_dom"/>
</dbReference>
<dbReference type="InterPro" id="IPR000014">
    <property type="entry name" value="PAS"/>
</dbReference>
<dbReference type="PROSITE" id="PS50112">
    <property type="entry name" value="PAS"/>
    <property type="match status" value="4"/>
</dbReference>
<feature type="domain" description="PAS" evidence="15">
    <location>
        <begin position="331"/>
        <end position="403"/>
    </location>
</feature>
<dbReference type="SUPFAM" id="SSF52172">
    <property type="entry name" value="CheY-like"/>
    <property type="match status" value="1"/>
</dbReference>
<protein>
    <recommendedName>
        <fullName evidence="10">Sensory/regulatory protein RpfC</fullName>
        <ecNumber evidence="2">2.7.13.3</ecNumber>
    </recommendedName>
</protein>
<dbReference type="EMBL" id="AP017378">
    <property type="protein sequence ID" value="BBD09605.1"/>
    <property type="molecule type" value="Genomic_DNA"/>
</dbReference>
<accession>A0A2Z6B2C8</accession>
<dbReference type="InterPro" id="IPR000700">
    <property type="entry name" value="PAS-assoc_C"/>
</dbReference>
<feature type="domain" description="Response regulatory" evidence="14">
    <location>
        <begin position="979"/>
        <end position="1096"/>
    </location>
</feature>
<dbReference type="Pfam" id="PF00512">
    <property type="entry name" value="HisKA"/>
    <property type="match status" value="1"/>
</dbReference>
<dbReference type="AlphaFoldDB" id="A0A2Z6B2C8"/>
<dbReference type="InterPro" id="IPR003594">
    <property type="entry name" value="HATPase_dom"/>
</dbReference>
<comment type="subunit">
    <text evidence="9">At low DSF concentrations, interacts with RpfF.</text>
</comment>
<dbReference type="InterPro" id="IPR001789">
    <property type="entry name" value="Sig_transdc_resp-reg_receiver"/>
</dbReference>
<dbReference type="InterPro" id="IPR013656">
    <property type="entry name" value="PAS_4"/>
</dbReference>
<dbReference type="Pfam" id="PF08447">
    <property type="entry name" value="PAS_3"/>
    <property type="match status" value="1"/>
</dbReference>
<evidence type="ECO:0000256" key="5">
    <source>
        <dbReference type="ARBA" id="ARBA00022741"/>
    </source>
</evidence>
<dbReference type="CDD" id="cd00130">
    <property type="entry name" value="PAS"/>
    <property type="match status" value="4"/>
</dbReference>
<keyword evidence="7" id="KW-0067">ATP-binding</keyword>
<reference evidence="17 18" key="1">
    <citation type="journal article" date="2018" name="Sci. Adv.">
        <title>Multi-heme cytochromes provide a pathway for survival in energy-limited environments.</title>
        <authorList>
            <person name="Deng X."/>
            <person name="Dohmae N."/>
            <person name="Nealson K.H."/>
            <person name="Hashimoto K."/>
            <person name="Okamoto A."/>
        </authorList>
    </citation>
    <scope>NUCLEOTIDE SEQUENCE [LARGE SCALE GENOMIC DNA]</scope>
    <source>
        <strain evidence="17 18">IS5</strain>
    </source>
</reference>
<dbReference type="SMART" id="SM00388">
    <property type="entry name" value="HisKA"/>
    <property type="match status" value="1"/>
</dbReference>
<evidence type="ECO:0000259" key="14">
    <source>
        <dbReference type="PROSITE" id="PS50110"/>
    </source>
</evidence>
<dbReference type="InterPro" id="IPR013655">
    <property type="entry name" value="PAS_fold_3"/>
</dbReference>
<keyword evidence="4" id="KW-0808">Transferase</keyword>
<keyword evidence="12" id="KW-0175">Coiled coil</keyword>
<dbReference type="InterPro" id="IPR036097">
    <property type="entry name" value="HisK_dim/P_sf"/>
</dbReference>
<dbReference type="Pfam" id="PF02518">
    <property type="entry name" value="HATPase_c"/>
    <property type="match status" value="1"/>
</dbReference>
<dbReference type="Pfam" id="PF13426">
    <property type="entry name" value="PAS_9"/>
    <property type="match status" value="2"/>
</dbReference>
<dbReference type="InterPro" id="IPR035965">
    <property type="entry name" value="PAS-like_dom_sf"/>
</dbReference>
<dbReference type="SMART" id="SM00091">
    <property type="entry name" value="PAS"/>
    <property type="match status" value="5"/>
</dbReference>
<dbReference type="Gene3D" id="3.40.50.2300">
    <property type="match status" value="1"/>
</dbReference>
<keyword evidence="3 11" id="KW-0597">Phosphoprotein</keyword>
<evidence type="ECO:0000256" key="6">
    <source>
        <dbReference type="ARBA" id="ARBA00022777"/>
    </source>
</evidence>
<keyword evidence="8" id="KW-0902">Two-component regulatory system</keyword>
<feature type="domain" description="PAC" evidence="16">
    <location>
        <begin position="532"/>
        <end position="587"/>
    </location>
</feature>
<evidence type="ECO:0000313" key="17">
    <source>
        <dbReference type="EMBL" id="BBD09605.1"/>
    </source>
</evidence>
<feature type="domain" description="PAC" evidence="16">
    <location>
        <begin position="146"/>
        <end position="198"/>
    </location>
</feature>
<evidence type="ECO:0000256" key="12">
    <source>
        <dbReference type="SAM" id="Coils"/>
    </source>
</evidence>
<evidence type="ECO:0000259" key="15">
    <source>
        <dbReference type="PROSITE" id="PS50112"/>
    </source>
</evidence>
<dbReference type="Gene3D" id="1.10.287.130">
    <property type="match status" value="1"/>
</dbReference>
<dbReference type="FunFam" id="1.10.287.130:FF:000002">
    <property type="entry name" value="Two-component osmosensing histidine kinase"/>
    <property type="match status" value="1"/>
</dbReference>
<feature type="coiled-coil region" evidence="12">
    <location>
        <begin position="36"/>
        <end position="70"/>
    </location>
</feature>
<dbReference type="InterPro" id="IPR011006">
    <property type="entry name" value="CheY-like_superfamily"/>
</dbReference>
<evidence type="ECO:0000256" key="4">
    <source>
        <dbReference type="ARBA" id="ARBA00022679"/>
    </source>
</evidence>
<dbReference type="Pfam" id="PF00989">
    <property type="entry name" value="PAS"/>
    <property type="match status" value="1"/>
</dbReference>
<dbReference type="InterPro" id="IPR003661">
    <property type="entry name" value="HisK_dim/P_dom"/>
</dbReference>
<feature type="modified residue" description="4-aspartylphosphate" evidence="11">
    <location>
        <position position="1028"/>
    </location>
</feature>
<dbReference type="KEGG" id="dfl:DFE_2879"/>
<dbReference type="GO" id="GO:0000155">
    <property type="term" value="F:phosphorelay sensor kinase activity"/>
    <property type="evidence" value="ECO:0007669"/>
    <property type="project" value="InterPro"/>
</dbReference>
<evidence type="ECO:0000256" key="2">
    <source>
        <dbReference type="ARBA" id="ARBA00012438"/>
    </source>
</evidence>
<evidence type="ECO:0000256" key="11">
    <source>
        <dbReference type="PROSITE-ProRule" id="PRU00169"/>
    </source>
</evidence>
<dbReference type="CDD" id="cd00082">
    <property type="entry name" value="HisKA"/>
    <property type="match status" value="1"/>
</dbReference>
<keyword evidence="6 17" id="KW-0418">Kinase</keyword>
<feature type="domain" description="PAC" evidence="16">
    <location>
        <begin position="664"/>
        <end position="717"/>
    </location>
</feature>
<gene>
    <name evidence="17" type="ORF">DFE_2879</name>
</gene>
<evidence type="ECO:0000256" key="10">
    <source>
        <dbReference type="ARBA" id="ARBA00068150"/>
    </source>
</evidence>
<dbReference type="NCBIfam" id="TIGR00229">
    <property type="entry name" value="sensory_box"/>
    <property type="match status" value="4"/>
</dbReference>
<dbReference type="InterPro" id="IPR013767">
    <property type="entry name" value="PAS_fold"/>
</dbReference>